<accession>A0ABV3R7V3</accession>
<organism evidence="1 2">
    <name type="scientific">Mesorhizobium marinum</name>
    <dbReference type="NCBI Taxonomy" id="3228790"/>
    <lineage>
        <taxon>Bacteria</taxon>
        <taxon>Pseudomonadati</taxon>
        <taxon>Pseudomonadota</taxon>
        <taxon>Alphaproteobacteria</taxon>
        <taxon>Hyphomicrobiales</taxon>
        <taxon>Phyllobacteriaceae</taxon>
        <taxon>Mesorhizobium</taxon>
    </lineage>
</organism>
<evidence type="ECO:0008006" key="3">
    <source>
        <dbReference type="Google" id="ProtNLM"/>
    </source>
</evidence>
<gene>
    <name evidence="1" type="ORF">ABUE31_22795</name>
</gene>
<proteinExistence type="predicted"/>
<protein>
    <recommendedName>
        <fullName evidence="3">Glycosyltransferase</fullName>
    </recommendedName>
</protein>
<sequence>VMEWMLEKQKWKLPKTTQVIAPLLPKQWSNSVGQKSVLRGRPINEIVLPSTCDYRDGLVLACDAFDKLCLSYSRDLTISIVGIFGKILGEHTGGMVLRRARNWPFHVNLMGRMEPEEVLRYVTDRNCAVLMSGYSASTNLWAAFAIERGIPLVSTDGGGLPEYMGVNST</sequence>
<evidence type="ECO:0000313" key="2">
    <source>
        <dbReference type="Proteomes" id="UP001556196"/>
    </source>
</evidence>
<evidence type="ECO:0000313" key="1">
    <source>
        <dbReference type="EMBL" id="MEW9808818.1"/>
    </source>
</evidence>
<reference evidence="1 2" key="1">
    <citation type="submission" date="2024-06" db="EMBL/GenBank/DDBJ databases">
        <authorList>
            <person name="Tuo L."/>
        </authorList>
    </citation>
    <scope>NUCLEOTIDE SEQUENCE [LARGE SCALE GENOMIC DNA]</scope>
    <source>
        <strain evidence="1 2">ZMM04-5</strain>
    </source>
</reference>
<dbReference type="Gene3D" id="3.40.50.2000">
    <property type="entry name" value="Glycogen Phosphorylase B"/>
    <property type="match status" value="1"/>
</dbReference>
<dbReference type="RefSeq" id="WP_367726057.1">
    <property type="nucleotide sequence ID" value="NZ_JBFOCI010000048.1"/>
</dbReference>
<comment type="caution">
    <text evidence="1">The sequence shown here is derived from an EMBL/GenBank/DDBJ whole genome shotgun (WGS) entry which is preliminary data.</text>
</comment>
<name>A0ABV3R7V3_9HYPH</name>
<feature type="non-terminal residue" evidence="1">
    <location>
        <position position="169"/>
    </location>
</feature>
<dbReference type="SUPFAM" id="SSF53756">
    <property type="entry name" value="UDP-Glycosyltransferase/glycogen phosphorylase"/>
    <property type="match status" value="1"/>
</dbReference>
<dbReference type="EMBL" id="JBFOCI010000048">
    <property type="protein sequence ID" value="MEW9808818.1"/>
    <property type="molecule type" value="Genomic_DNA"/>
</dbReference>
<feature type="non-terminal residue" evidence="1">
    <location>
        <position position="1"/>
    </location>
</feature>
<dbReference type="Proteomes" id="UP001556196">
    <property type="component" value="Unassembled WGS sequence"/>
</dbReference>
<keyword evidence="2" id="KW-1185">Reference proteome</keyword>